<dbReference type="RefSeq" id="WP_015395312.1">
    <property type="nucleotide sequence ID" value="NC_020291.1"/>
</dbReference>
<dbReference type="PATRIC" id="fig|931276.5.peg.5315"/>
<keyword evidence="1" id="KW-1133">Transmembrane helix</keyword>
<protein>
    <submittedName>
        <fullName evidence="2">Uncharacterized protein</fullName>
    </submittedName>
</protein>
<evidence type="ECO:0000313" key="3">
    <source>
        <dbReference type="Proteomes" id="UP000011728"/>
    </source>
</evidence>
<dbReference type="EMBL" id="CP004121">
    <property type="protein sequence ID" value="AGF59004.1"/>
    <property type="molecule type" value="Genomic_DNA"/>
</dbReference>
<dbReference type="AlphaFoldDB" id="M1MM42"/>
<reference evidence="2 3" key="1">
    <citation type="submission" date="2013-02" db="EMBL/GenBank/DDBJ databases">
        <title>Genome sequence of Clostridium saccharoperbutylacetonicum N1-4(HMT).</title>
        <authorList>
            <person name="Poehlein A."/>
            <person name="Daniel R."/>
        </authorList>
    </citation>
    <scope>NUCLEOTIDE SEQUENCE [LARGE SCALE GENOMIC DNA]</scope>
    <source>
        <strain evidence="3">N1-4(HMT)</strain>
    </source>
</reference>
<dbReference type="InterPro" id="IPR045620">
    <property type="entry name" value="DUF6442"/>
</dbReference>
<name>M1MM42_9CLOT</name>
<organism evidence="2 3">
    <name type="scientific">Clostridium saccharoperbutylacetonicum N1-4(HMT)</name>
    <dbReference type="NCBI Taxonomy" id="931276"/>
    <lineage>
        <taxon>Bacteria</taxon>
        <taxon>Bacillati</taxon>
        <taxon>Bacillota</taxon>
        <taxon>Clostridia</taxon>
        <taxon>Eubacteriales</taxon>
        <taxon>Clostridiaceae</taxon>
        <taxon>Clostridium</taxon>
    </lineage>
</organism>
<dbReference type="KEGG" id="csr:Cspa_c52590"/>
<gene>
    <name evidence="2" type="ORF">Cspa_c52590</name>
</gene>
<dbReference type="OrthoDB" id="1937395at2"/>
<dbReference type="eggNOG" id="ENOG5032ARC">
    <property type="taxonomic scope" value="Bacteria"/>
</dbReference>
<feature type="transmembrane region" description="Helical" evidence="1">
    <location>
        <begin position="82"/>
        <end position="102"/>
    </location>
</feature>
<accession>M1MM42</accession>
<evidence type="ECO:0000256" key="1">
    <source>
        <dbReference type="SAM" id="Phobius"/>
    </source>
</evidence>
<dbReference type="STRING" id="36745.CLSAP_50080"/>
<keyword evidence="1" id="KW-0812">Transmembrane</keyword>
<dbReference type="HOGENOM" id="CLU_2218540_0_0_9"/>
<sequence>MNKEEILERNKKSNIDREDEMEQYIEGKAGMNAKLVFSAIVVILVLFKNYKHMPTGDIWAIFTAYGATESFYKYYYLKHKKLLISGILFSVASMCSLLQFFIMTSR</sequence>
<proteinExistence type="predicted"/>
<dbReference type="Pfam" id="PF20040">
    <property type="entry name" value="DUF6442"/>
    <property type="match status" value="1"/>
</dbReference>
<dbReference type="Proteomes" id="UP000011728">
    <property type="component" value="Chromosome"/>
</dbReference>
<evidence type="ECO:0000313" key="2">
    <source>
        <dbReference type="EMBL" id="AGF59004.1"/>
    </source>
</evidence>
<keyword evidence="3" id="KW-1185">Reference proteome</keyword>
<keyword evidence="1" id="KW-0472">Membrane</keyword>